<sequence length="74" mass="8661">MIHLLLLQADAWIQLAYVIQFNSQWEASCRYCLHRSLVFVKKATTQTVKNNKMPKKQQNAQKTTKCPRCATYVM</sequence>
<evidence type="ECO:0000313" key="2">
    <source>
        <dbReference type="EMBL" id="JAH92242.1"/>
    </source>
</evidence>
<feature type="signal peptide" evidence="1">
    <location>
        <begin position="1"/>
        <end position="18"/>
    </location>
</feature>
<dbReference type="AlphaFoldDB" id="A0A0E9WPH6"/>
<organism evidence="2">
    <name type="scientific">Anguilla anguilla</name>
    <name type="common">European freshwater eel</name>
    <name type="synonym">Muraena anguilla</name>
    <dbReference type="NCBI Taxonomy" id="7936"/>
    <lineage>
        <taxon>Eukaryota</taxon>
        <taxon>Metazoa</taxon>
        <taxon>Chordata</taxon>
        <taxon>Craniata</taxon>
        <taxon>Vertebrata</taxon>
        <taxon>Euteleostomi</taxon>
        <taxon>Actinopterygii</taxon>
        <taxon>Neopterygii</taxon>
        <taxon>Teleostei</taxon>
        <taxon>Anguilliformes</taxon>
        <taxon>Anguillidae</taxon>
        <taxon>Anguilla</taxon>
    </lineage>
</organism>
<feature type="chain" id="PRO_5002434926" description="Secreted protein" evidence="1">
    <location>
        <begin position="19"/>
        <end position="74"/>
    </location>
</feature>
<evidence type="ECO:0008006" key="3">
    <source>
        <dbReference type="Google" id="ProtNLM"/>
    </source>
</evidence>
<keyword evidence="1" id="KW-0732">Signal</keyword>
<proteinExistence type="predicted"/>
<reference evidence="2" key="1">
    <citation type="submission" date="2014-11" db="EMBL/GenBank/DDBJ databases">
        <authorList>
            <person name="Amaro Gonzalez C."/>
        </authorList>
    </citation>
    <scope>NUCLEOTIDE SEQUENCE</scope>
</reference>
<reference evidence="2" key="2">
    <citation type="journal article" date="2015" name="Fish Shellfish Immunol.">
        <title>Early steps in the European eel (Anguilla anguilla)-Vibrio vulnificus interaction in the gills: Role of the RtxA13 toxin.</title>
        <authorList>
            <person name="Callol A."/>
            <person name="Pajuelo D."/>
            <person name="Ebbesson L."/>
            <person name="Teles M."/>
            <person name="MacKenzie S."/>
            <person name="Amaro C."/>
        </authorList>
    </citation>
    <scope>NUCLEOTIDE SEQUENCE</scope>
</reference>
<protein>
    <recommendedName>
        <fullName evidence="3">Secreted protein</fullName>
    </recommendedName>
</protein>
<name>A0A0E9WPH6_ANGAN</name>
<accession>A0A0E9WPH6</accession>
<evidence type="ECO:0000256" key="1">
    <source>
        <dbReference type="SAM" id="SignalP"/>
    </source>
</evidence>
<dbReference type="EMBL" id="GBXM01016335">
    <property type="protein sequence ID" value="JAH92242.1"/>
    <property type="molecule type" value="Transcribed_RNA"/>
</dbReference>